<dbReference type="InterPro" id="IPR039361">
    <property type="entry name" value="Cyclin"/>
</dbReference>
<evidence type="ECO:0000313" key="5">
    <source>
        <dbReference type="EMBL" id="CAD8895350.1"/>
    </source>
</evidence>
<gene>
    <name evidence="4" type="ORF">CHYS00102_LOCUS22563</name>
    <name evidence="5" type="ORF">CHYS00102_LOCUS22564</name>
</gene>
<organism evidence="5">
    <name type="scientific">Corethron hystrix</name>
    <dbReference type="NCBI Taxonomy" id="216773"/>
    <lineage>
        <taxon>Eukaryota</taxon>
        <taxon>Sar</taxon>
        <taxon>Stramenopiles</taxon>
        <taxon>Ochrophyta</taxon>
        <taxon>Bacillariophyta</taxon>
        <taxon>Coscinodiscophyceae</taxon>
        <taxon>Corethrophycidae</taxon>
        <taxon>Corethrales</taxon>
        <taxon>Corethraceae</taxon>
        <taxon>Corethron</taxon>
    </lineage>
</organism>
<comment type="similarity">
    <text evidence="2">Belongs to the cyclin family.</text>
</comment>
<sequence length="298" mass="34347">MLSMSRMISLKAEDAIDRLNILRLQEDGDYATIDILKSDKEVFRWRGKMRGWTCQIVEYYEFDRQVIAVALSIFDRFVSKHSCREKKIQLVSMSSLYIAVKLYEGHNHNLTAVTLASLSRGLFSVNDIIVMEKVILELLSWKVHPPTASCFIRDFFVLAPTSISQEMKNAMSEFSCYLIDLALCENAFLEFQPSTLAFASILNSIRWVDSDCYPDHVDKFFSSQIEFAIGKRFSDADVQKSMLMLQDVYAMSPGYRFNHVTILMNPFEDEPLKPNIGSEKQFKNNFQATAGRHHSLRR</sequence>
<keyword evidence="1 2" id="KW-0195">Cyclin</keyword>
<dbReference type="InterPro" id="IPR013763">
    <property type="entry name" value="Cyclin-like_dom"/>
</dbReference>
<evidence type="ECO:0000256" key="1">
    <source>
        <dbReference type="ARBA" id="ARBA00023127"/>
    </source>
</evidence>
<protein>
    <recommendedName>
        <fullName evidence="3">Cyclin-like domain-containing protein</fullName>
    </recommendedName>
</protein>
<reference evidence="5" key="1">
    <citation type="submission" date="2021-01" db="EMBL/GenBank/DDBJ databases">
        <authorList>
            <person name="Corre E."/>
            <person name="Pelletier E."/>
            <person name="Niang G."/>
            <person name="Scheremetjew M."/>
            <person name="Finn R."/>
            <person name="Kale V."/>
            <person name="Holt S."/>
            <person name="Cochrane G."/>
            <person name="Meng A."/>
            <person name="Brown T."/>
            <person name="Cohen L."/>
        </authorList>
    </citation>
    <scope>NUCLEOTIDE SEQUENCE</scope>
    <source>
        <strain evidence="5">308</strain>
    </source>
</reference>
<name>A0A6U5JPH2_9STRA</name>
<feature type="domain" description="Cyclin-like" evidence="3">
    <location>
        <begin position="51"/>
        <end position="137"/>
    </location>
</feature>
<dbReference type="SMART" id="SM00385">
    <property type="entry name" value="CYCLIN"/>
    <property type="match status" value="2"/>
</dbReference>
<proteinExistence type="inferred from homology"/>
<dbReference type="AlphaFoldDB" id="A0A6U5JPH2"/>
<dbReference type="EMBL" id="HBFR01031086">
    <property type="protein sequence ID" value="CAD8895349.1"/>
    <property type="molecule type" value="Transcribed_RNA"/>
</dbReference>
<dbReference type="EMBL" id="HBFR01031087">
    <property type="protein sequence ID" value="CAD8895350.1"/>
    <property type="molecule type" value="Transcribed_RNA"/>
</dbReference>
<dbReference type="CDD" id="cd20537">
    <property type="entry name" value="CYCLIN_CCNO-like_rpt2"/>
    <property type="match status" value="1"/>
</dbReference>
<feature type="domain" description="Cyclin-like" evidence="3">
    <location>
        <begin position="150"/>
        <end position="247"/>
    </location>
</feature>
<dbReference type="InterPro" id="IPR006671">
    <property type="entry name" value="Cyclin_N"/>
</dbReference>
<dbReference type="FunFam" id="1.10.472.10:FF:000093">
    <property type="entry name" value="Predicted protein"/>
    <property type="match status" value="1"/>
</dbReference>
<accession>A0A6U5JPH2</accession>
<dbReference type="Gene3D" id="1.10.472.10">
    <property type="entry name" value="Cyclin-like"/>
    <property type="match status" value="2"/>
</dbReference>
<evidence type="ECO:0000259" key="3">
    <source>
        <dbReference type="SMART" id="SM00385"/>
    </source>
</evidence>
<evidence type="ECO:0000256" key="2">
    <source>
        <dbReference type="RuleBase" id="RU000383"/>
    </source>
</evidence>
<evidence type="ECO:0000313" key="4">
    <source>
        <dbReference type="EMBL" id="CAD8895349.1"/>
    </source>
</evidence>
<dbReference type="InterPro" id="IPR004367">
    <property type="entry name" value="Cyclin_C-dom"/>
</dbReference>
<dbReference type="InterPro" id="IPR036915">
    <property type="entry name" value="Cyclin-like_sf"/>
</dbReference>
<dbReference type="PANTHER" id="PTHR10177">
    <property type="entry name" value="CYCLINS"/>
    <property type="match status" value="1"/>
</dbReference>
<dbReference type="Pfam" id="PF00134">
    <property type="entry name" value="Cyclin_N"/>
    <property type="match status" value="1"/>
</dbReference>
<dbReference type="Pfam" id="PF02984">
    <property type="entry name" value="Cyclin_C"/>
    <property type="match status" value="1"/>
</dbReference>
<dbReference type="SUPFAM" id="SSF47954">
    <property type="entry name" value="Cyclin-like"/>
    <property type="match status" value="2"/>
</dbReference>